<evidence type="ECO:0000313" key="11">
    <source>
        <dbReference type="EMBL" id="CAH0407549.1"/>
    </source>
</evidence>
<feature type="transmembrane region" description="Helical" evidence="10">
    <location>
        <begin position="84"/>
        <end position="103"/>
    </location>
</feature>
<dbReference type="InterPro" id="IPR030457">
    <property type="entry name" value="ELO_CS"/>
</dbReference>
<comment type="subcellular location">
    <subcellularLocation>
        <location evidence="1">Membrane</location>
        <topology evidence="1">Multi-pass membrane protein</topology>
    </subcellularLocation>
</comment>
<dbReference type="EMBL" id="OU963902">
    <property type="protein sequence ID" value="CAH0407549.1"/>
    <property type="molecule type" value="Genomic_DNA"/>
</dbReference>
<evidence type="ECO:0000256" key="7">
    <source>
        <dbReference type="ARBA" id="ARBA00023098"/>
    </source>
</evidence>
<dbReference type="EC" id="2.3.1.199" evidence="10"/>
<evidence type="ECO:0000256" key="5">
    <source>
        <dbReference type="ARBA" id="ARBA00022832"/>
    </source>
</evidence>
<feature type="transmembrane region" description="Helical" evidence="10">
    <location>
        <begin position="200"/>
        <end position="222"/>
    </location>
</feature>
<keyword evidence="5 10" id="KW-0276">Fatty acid metabolism</keyword>
<keyword evidence="7 10" id="KW-0443">Lipid metabolism</keyword>
<organism evidence="11 12">
    <name type="scientific">Chilo suppressalis</name>
    <name type="common">Asiatic rice borer moth</name>
    <dbReference type="NCBI Taxonomy" id="168631"/>
    <lineage>
        <taxon>Eukaryota</taxon>
        <taxon>Metazoa</taxon>
        <taxon>Ecdysozoa</taxon>
        <taxon>Arthropoda</taxon>
        <taxon>Hexapoda</taxon>
        <taxon>Insecta</taxon>
        <taxon>Pterygota</taxon>
        <taxon>Neoptera</taxon>
        <taxon>Endopterygota</taxon>
        <taxon>Lepidoptera</taxon>
        <taxon>Glossata</taxon>
        <taxon>Ditrysia</taxon>
        <taxon>Pyraloidea</taxon>
        <taxon>Crambidae</taxon>
        <taxon>Crambinae</taxon>
        <taxon>Chilo</taxon>
    </lineage>
</organism>
<keyword evidence="4 10" id="KW-0812">Transmembrane</keyword>
<keyword evidence="12" id="KW-1185">Reference proteome</keyword>
<dbReference type="Proteomes" id="UP001153292">
    <property type="component" value="Chromosome 9"/>
</dbReference>
<evidence type="ECO:0000313" key="12">
    <source>
        <dbReference type="Proteomes" id="UP001153292"/>
    </source>
</evidence>
<gene>
    <name evidence="11" type="ORF">CHILSU_LOCUS10949</name>
</gene>
<keyword evidence="8 10" id="KW-0472">Membrane</keyword>
<evidence type="ECO:0000256" key="1">
    <source>
        <dbReference type="ARBA" id="ARBA00004141"/>
    </source>
</evidence>
<dbReference type="Pfam" id="PF01151">
    <property type="entry name" value="ELO"/>
    <property type="match status" value="1"/>
</dbReference>
<comment type="similarity">
    <text evidence="10">Belongs to the ELO family.</text>
</comment>
<feature type="transmembrane region" description="Helical" evidence="10">
    <location>
        <begin position="34"/>
        <end position="53"/>
    </location>
</feature>
<evidence type="ECO:0000256" key="8">
    <source>
        <dbReference type="ARBA" id="ARBA00023136"/>
    </source>
</evidence>
<feature type="transmembrane region" description="Helical" evidence="10">
    <location>
        <begin position="175"/>
        <end position="194"/>
    </location>
</feature>
<dbReference type="PANTHER" id="PTHR11157:SF69">
    <property type="entry name" value="ELONGATION OF VERY LONG CHAIN FATTY ACIDS PROTEIN 7"/>
    <property type="match status" value="1"/>
</dbReference>
<name>A0ABN8BC43_CHISP</name>
<keyword evidence="9 10" id="KW-0275">Fatty acid biosynthesis</keyword>
<accession>A0ABN8BC43</accession>
<evidence type="ECO:0000256" key="9">
    <source>
        <dbReference type="ARBA" id="ARBA00023160"/>
    </source>
</evidence>
<feature type="transmembrane region" description="Helical" evidence="10">
    <location>
        <begin position="6"/>
        <end position="22"/>
    </location>
</feature>
<evidence type="ECO:0000256" key="3">
    <source>
        <dbReference type="ARBA" id="ARBA00022679"/>
    </source>
</evidence>
<protein>
    <recommendedName>
        <fullName evidence="10">Elongation of very long chain fatty acids protein</fullName>
        <ecNumber evidence="10">2.3.1.199</ecNumber>
    </recommendedName>
    <alternativeName>
        <fullName evidence="10">Very-long-chain 3-oxoacyl-CoA synthase</fullName>
    </alternativeName>
</protein>
<feature type="transmembrane region" description="Helical" evidence="10">
    <location>
        <begin position="110"/>
        <end position="129"/>
    </location>
</feature>
<evidence type="ECO:0000256" key="10">
    <source>
        <dbReference type="RuleBase" id="RU361115"/>
    </source>
</evidence>
<dbReference type="InterPro" id="IPR002076">
    <property type="entry name" value="ELO_fam"/>
</dbReference>
<keyword evidence="6 10" id="KW-1133">Transmembrane helix</keyword>
<evidence type="ECO:0000256" key="4">
    <source>
        <dbReference type="ARBA" id="ARBA00022692"/>
    </source>
</evidence>
<reference evidence="11" key="1">
    <citation type="submission" date="2021-12" db="EMBL/GenBank/DDBJ databases">
        <authorList>
            <person name="King R."/>
        </authorList>
    </citation>
    <scope>NUCLEOTIDE SEQUENCE</scope>
</reference>
<comment type="catalytic activity">
    <reaction evidence="10">
        <text>a very-long-chain acyl-CoA + malonyl-CoA + H(+) = a very-long-chain 3-oxoacyl-CoA + CO2 + CoA</text>
        <dbReference type="Rhea" id="RHEA:32727"/>
        <dbReference type="ChEBI" id="CHEBI:15378"/>
        <dbReference type="ChEBI" id="CHEBI:16526"/>
        <dbReference type="ChEBI" id="CHEBI:57287"/>
        <dbReference type="ChEBI" id="CHEBI:57384"/>
        <dbReference type="ChEBI" id="CHEBI:90725"/>
        <dbReference type="ChEBI" id="CHEBI:90736"/>
        <dbReference type="EC" id="2.3.1.199"/>
    </reaction>
</comment>
<evidence type="ECO:0000256" key="6">
    <source>
        <dbReference type="ARBA" id="ARBA00022989"/>
    </source>
</evidence>
<proteinExistence type="inferred from homology"/>
<sequence>MGSPLPLLTITVAYILLILRIGPDFMRSRAPMKLNNVLLVYNTLQVLVSLFLVKKGFTMLAHNGLLNYECTEREDLMKDVVTGIYYYLLAKLSELLDTVFFILRKKQRQVTFLHVYHHTIMLWNPWITLKYGATYTMAFLGSTNSFVHVIMYAYYGLSAFPSLAKYLWWKKYLTALQLTQFVLVFLHAVANHFYGCPLSTFTMSIILFNTTAFFILFGDFYIKSYSKNYHNKKTLEIEDKLSKQSYAKRRNLGQ</sequence>
<evidence type="ECO:0000256" key="2">
    <source>
        <dbReference type="ARBA" id="ARBA00022516"/>
    </source>
</evidence>
<keyword evidence="3 10" id="KW-0808">Transferase</keyword>
<dbReference type="PANTHER" id="PTHR11157">
    <property type="entry name" value="FATTY ACID ACYL TRANSFERASE-RELATED"/>
    <property type="match status" value="1"/>
</dbReference>
<keyword evidence="2 10" id="KW-0444">Lipid biosynthesis</keyword>
<dbReference type="PROSITE" id="PS01188">
    <property type="entry name" value="ELO"/>
    <property type="match status" value="1"/>
</dbReference>